<protein>
    <submittedName>
        <fullName evidence="3">SH3 type 3 domain protein</fullName>
    </submittedName>
</protein>
<keyword evidence="4" id="KW-1185">Reference proteome</keyword>
<dbReference type="STRING" id="582744.Msip34_1735"/>
<sequence length="169" mass="17614" precursor="true">MRYSLTATLAAALLASTLAHAESGTALKNDNLRKEPYNDAKTSGKLVRGDKVDILSKQGAWLQIKTSKASGWVRLLSVKRVASTGNQAAGVLGVASGRAGTGQVVSTTGVRGLTEDELKQAQFSEPETKLLESYSVSAADGAQYAKAGGLKPIKLGYLPKPVATQGENP</sequence>
<evidence type="ECO:0000313" key="3">
    <source>
        <dbReference type="EMBL" id="ACT50980.1"/>
    </source>
</evidence>
<dbReference type="OrthoDB" id="8562053at2"/>
<dbReference type="AlphaFoldDB" id="C6XEK5"/>
<keyword evidence="1" id="KW-0732">Signal</keyword>
<gene>
    <name evidence="3" type="ordered locus">Msip34_1735</name>
</gene>
<dbReference type="eggNOG" id="COG3103">
    <property type="taxonomic scope" value="Bacteria"/>
</dbReference>
<dbReference type="InterPro" id="IPR003646">
    <property type="entry name" value="SH3-like_bac-type"/>
</dbReference>
<reference evidence="3 4" key="2">
    <citation type="journal article" date="2011" name="J. Bacteriol.">
        <title>Genomes of three methylotrophs from a single niche uncover genetic and metabolic divergence of Methylophilaceae.</title>
        <authorList>
            <person name="Lapidus A."/>
            <person name="Clum A."/>
            <person name="Labutti K."/>
            <person name="Kaluzhnaya M.G."/>
            <person name="Lim S."/>
            <person name="Beck D.A."/>
            <person name="Glavina Del Rio T."/>
            <person name="Nolan M."/>
            <person name="Mavromatis K."/>
            <person name="Huntemann M."/>
            <person name="Lucas S."/>
            <person name="Lidstrom M.E."/>
            <person name="Ivanova N."/>
            <person name="Chistoserdova L."/>
        </authorList>
    </citation>
    <scope>NUCLEOTIDE SEQUENCE [LARGE SCALE GENOMIC DNA]</scope>
    <source>
        <strain evidence="3 4">SIP3-4</strain>
    </source>
</reference>
<dbReference type="Proteomes" id="UP000002743">
    <property type="component" value="Chromosome"/>
</dbReference>
<dbReference type="KEGG" id="mei:Msip34_1735"/>
<reference evidence="4" key="1">
    <citation type="submission" date="2009-07" db="EMBL/GenBank/DDBJ databases">
        <title>Complete sequence of chromosome of Methylovorus sp. SIP3-4.</title>
        <authorList>
            <person name="Lucas S."/>
            <person name="Copeland A."/>
            <person name="Lapidus A."/>
            <person name="Glavina del Rio T."/>
            <person name="Tice H."/>
            <person name="Bruce D."/>
            <person name="Goodwin L."/>
            <person name="Pitluck S."/>
            <person name="Clum A."/>
            <person name="Larimer F."/>
            <person name="Land M."/>
            <person name="Hauser L."/>
            <person name="Kyrpides N."/>
            <person name="Mikhailova N."/>
            <person name="Kayluzhnaya M."/>
            <person name="Chistoserdova L."/>
        </authorList>
    </citation>
    <scope>NUCLEOTIDE SEQUENCE [LARGE SCALE GENOMIC DNA]</scope>
    <source>
        <strain evidence="4">SIP3-4</strain>
    </source>
</reference>
<organism evidence="3 4">
    <name type="scientific">Methylovorus glucosotrophus (strain SIP3-4)</name>
    <dbReference type="NCBI Taxonomy" id="582744"/>
    <lineage>
        <taxon>Bacteria</taxon>
        <taxon>Pseudomonadati</taxon>
        <taxon>Pseudomonadota</taxon>
        <taxon>Betaproteobacteria</taxon>
        <taxon>Nitrosomonadales</taxon>
        <taxon>Methylophilaceae</taxon>
        <taxon>Methylovorus</taxon>
    </lineage>
</organism>
<evidence type="ECO:0000256" key="1">
    <source>
        <dbReference type="SAM" id="SignalP"/>
    </source>
</evidence>
<evidence type="ECO:0000259" key="2">
    <source>
        <dbReference type="Pfam" id="PF08239"/>
    </source>
</evidence>
<dbReference type="HOGENOM" id="CLU_1546792_0_0_4"/>
<feature type="chain" id="PRO_5002973782" evidence="1">
    <location>
        <begin position="22"/>
        <end position="169"/>
    </location>
</feature>
<accession>C6XEK5</accession>
<dbReference type="RefSeq" id="WP_015830382.1">
    <property type="nucleotide sequence ID" value="NC_012969.1"/>
</dbReference>
<feature type="signal peptide" evidence="1">
    <location>
        <begin position="1"/>
        <end position="21"/>
    </location>
</feature>
<dbReference type="Gene3D" id="2.30.30.40">
    <property type="entry name" value="SH3 Domains"/>
    <property type="match status" value="1"/>
</dbReference>
<dbReference type="Pfam" id="PF08239">
    <property type="entry name" value="SH3_3"/>
    <property type="match status" value="1"/>
</dbReference>
<proteinExistence type="predicted"/>
<evidence type="ECO:0000313" key="4">
    <source>
        <dbReference type="Proteomes" id="UP000002743"/>
    </source>
</evidence>
<dbReference type="EMBL" id="CP001674">
    <property type="protein sequence ID" value="ACT50980.1"/>
    <property type="molecule type" value="Genomic_DNA"/>
</dbReference>
<name>C6XEK5_METGS</name>
<feature type="domain" description="SH3b" evidence="2">
    <location>
        <begin position="30"/>
        <end position="73"/>
    </location>
</feature>